<evidence type="ECO:0000256" key="10">
    <source>
        <dbReference type="ARBA" id="ARBA00023303"/>
    </source>
</evidence>
<keyword evidence="6 12" id="KW-1133">Transmembrane helix</keyword>
<feature type="transmembrane region" description="Helical" evidence="12">
    <location>
        <begin position="267"/>
        <end position="291"/>
    </location>
</feature>
<evidence type="ECO:0000256" key="7">
    <source>
        <dbReference type="ARBA" id="ARBA00023065"/>
    </source>
</evidence>
<dbReference type="SUPFAM" id="SSF81324">
    <property type="entry name" value="Voltage-gated potassium channels"/>
    <property type="match status" value="3"/>
</dbReference>
<dbReference type="GO" id="GO:0005248">
    <property type="term" value="F:voltage-gated sodium channel activity"/>
    <property type="evidence" value="ECO:0007669"/>
    <property type="project" value="TreeGrafter"/>
</dbReference>
<dbReference type="Gene3D" id="1.10.238.10">
    <property type="entry name" value="EF-hand"/>
    <property type="match status" value="1"/>
</dbReference>
<keyword evidence="2" id="KW-0813">Transport</keyword>
<dbReference type="InterPro" id="IPR027359">
    <property type="entry name" value="Volt_channel_dom_sf"/>
</dbReference>
<keyword evidence="5" id="KW-0851">Voltage-gated channel</keyword>
<feature type="domain" description="Ion transport" evidence="14">
    <location>
        <begin position="2"/>
        <end position="152"/>
    </location>
</feature>
<feature type="transmembrane region" description="Helical" evidence="12">
    <location>
        <begin position="120"/>
        <end position="143"/>
    </location>
</feature>
<evidence type="ECO:0000256" key="11">
    <source>
        <dbReference type="SAM" id="MobiDB-lite"/>
    </source>
</evidence>
<feature type="transmembrane region" description="Helical" evidence="12">
    <location>
        <begin position="857"/>
        <end position="881"/>
    </location>
</feature>
<evidence type="ECO:0000256" key="12">
    <source>
        <dbReference type="SAM" id="Phobius"/>
    </source>
</evidence>
<accession>A0A1R2ASD3</accession>
<dbReference type="PANTHER" id="PTHR10037:SF62">
    <property type="entry name" value="SODIUM CHANNEL PROTEIN 60E"/>
    <property type="match status" value="1"/>
</dbReference>
<feature type="region of interest" description="Disordered" evidence="11">
    <location>
        <begin position="425"/>
        <end position="470"/>
    </location>
</feature>
<gene>
    <name evidence="15" type="ORF">SteCoe_35428</name>
</gene>
<feature type="transmembrane region" description="Helical" evidence="12">
    <location>
        <begin position="199"/>
        <end position="221"/>
    </location>
</feature>
<evidence type="ECO:0000256" key="1">
    <source>
        <dbReference type="ARBA" id="ARBA00004141"/>
    </source>
</evidence>
<comment type="caution">
    <text evidence="15">The sequence shown here is derived from an EMBL/GenBank/DDBJ whole genome shotgun (WGS) entry which is preliminary data.</text>
</comment>
<evidence type="ECO:0000256" key="5">
    <source>
        <dbReference type="ARBA" id="ARBA00022882"/>
    </source>
</evidence>
<dbReference type="InterPro" id="IPR005821">
    <property type="entry name" value="Ion_trans_dom"/>
</dbReference>
<feature type="transmembrane region" description="Helical" evidence="12">
    <location>
        <begin position="935"/>
        <end position="960"/>
    </location>
</feature>
<keyword evidence="16" id="KW-1185">Reference proteome</keyword>
<feature type="transmembrane region" description="Helical" evidence="12">
    <location>
        <begin position="390"/>
        <end position="416"/>
    </location>
</feature>
<sequence length="1222" mass="139119">MLVDIFVLILMFILIFALVGAQLYGGKFSDVCYNLDGSTDWQICNRDITCDQYKINCGNTGCLENQYCWNSGINPYQGLISFDNLPLSFLTIFQAMTMSGWSDTLRFARDATNLKFLSDIYSIMLILVGAFFLMQLTVAAIYVKFMESSKEQKNKIKLIEVQRPKIDFTPIKPDVPKLSWRMKWWNIRMDFYYKINTNWFGTGTMVVIIINTVIMASEYYGMSDTHVYVADKLNIILNIIFAIEMIMKLIGLGLRGYAYETMNLFDGFIVIMGIIEMSLEGVKGLLVLRAFRMLRIFKLARKWKTLRIMLVKLIKSMKAITYLGLLMLIIMFIYTLLGKQLFQGSMDDGDGGIPRANYENLFWAFITVFTVLTGENWNEIMANSVGPTNIVYSFYFVSFMVIGSCILLNLFLAILIEQFESDEPESDEEDLDETANEAQTIAPEKRRRKRKKATNQGINNEDDHADEESETIEAIPLKGKSLCLFSKHNKIRMCFRDMLTHPYFDSLIYTLIGFSCILLALDEPNKLPYTSDFVELAGNVVLALFTVEFIIKVIVFGFAKDPNAYLKNSWNLLDIFIIFISFFDMLLSATLGGIINLSFLRVLRALRALRPLRMVSQNEKMKKVITSVMRTIPALVNVLMITFLFYTIFGIIGVIFFKGVMYYCSDPNITTEADCVGEFININGEAFVRSWRTLPYHFDNVANSILTLFCVSVGAGWSNYMYAIVDGVGPGVTMKRDYNQLSSLFYVAFIFLVNFFIMNLYLGAIVTNFNTIQKELDGSMFLTHDQKNWVLTQKLMIRCSPKVKFLKPKNKFQGHVYDFIMNYKFDILIQTCIVLNVIFMGLVSFPPDTDLENFLEAANMIFVIIFALEMIMKMTGLGVSFYFADNWNRFDCIVTVLSLVSLGPTSSFGNATVLRSFRIARLFRLVKIYKGFQKVINTAILAAPSLLNIGTLLGLLWFVYGVAGMYLFGKLNYSTSEVLSDQVNFKTFYNSFVTVFQCITGENFDLILRDCMGIPDCNGSSDECGNAAFAVVFFVSYTIFGVNFFLNMFIAVILENFTEEEVDLTLAGVYQKDLRKFEKAWSTISPHGNSQIDIESLPALLLEVDAPLGFKAQGLTSSQMLRIISALKIRNFKGKVHFADVLFSLATAVAGTDLEQAKSCEAVKNIMKAVPMRFPIFGKADKKQAFYKEDILAAKILGARIIWSAWKVYKEKMMQREVTIQR</sequence>
<dbReference type="Proteomes" id="UP000187209">
    <property type="component" value="Unassembled WGS sequence"/>
</dbReference>
<keyword evidence="13" id="KW-0732">Signal</keyword>
<evidence type="ECO:0000256" key="13">
    <source>
        <dbReference type="SAM" id="SignalP"/>
    </source>
</evidence>
<keyword evidence="8 12" id="KW-0472">Membrane</keyword>
<feature type="transmembrane region" description="Helical" evidence="12">
    <location>
        <begin position="575"/>
        <end position="603"/>
    </location>
</feature>
<dbReference type="PANTHER" id="PTHR10037">
    <property type="entry name" value="VOLTAGE-GATED CATION CHANNEL CALCIUM AND SODIUM"/>
    <property type="match status" value="1"/>
</dbReference>
<dbReference type="OrthoDB" id="193091at2759"/>
<organism evidence="15 16">
    <name type="scientific">Stentor coeruleus</name>
    <dbReference type="NCBI Taxonomy" id="5963"/>
    <lineage>
        <taxon>Eukaryota</taxon>
        <taxon>Sar</taxon>
        <taxon>Alveolata</taxon>
        <taxon>Ciliophora</taxon>
        <taxon>Postciliodesmatophora</taxon>
        <taxon>Heterotrichea</taxon>
        <taxon>Heterotrichida</taxon>
        <taxon>Stentoridae</taxon>
        <taxon>Stentor</taxon>
    </lineage>
</organism>
<feature type="chain" id="PRO_5012842330" description="Ion transport domain-containing protein" evidence="13">
    <location>
        <begin position="22"/>
        <end position="1222"/>
    </location>
</feature>
<feature type="transmembrane region" description="Helical" evidence="12">
    <location>
        <begin position="744"/>
        <end position="766"/>
    </location>
</feature>
<dbReference type="FunFam" id="1.10.287.70:FF:000117">
    <property type="entry name" value="Voltage-gated Ca2+ channel, alpha subunit"/>
    <property type="match status" value="1"/>
</dbReference>
<feature type="transmembrane region" description="Helical" evidence="12">
    <location>
        <begin position="701"/>
        <end position="723"/>
    </location>
</feature>
<feature type="transmembrane region" description="Helical" evidence="12">
    <location>
        <begin position="233"/>
        <end position="255"/>
    </location>
</feature>
<evidence type="ECO:0000256" key="8">
    <source>
        <dbReference type="ARBA" id="ARBA00023136"/>
    </source>
</evidence>
<feature type="transmembrane region" description="Helical" evidence="12">
    <location>
        <begin position="87"/>
        <end position="108"/>
    </location>
</feature>
<keyword evidence="7" id="KW-0406">Ion transport</keyword>
<dbReference type="GO" id="GO:0001518">
    <property type="term" value="C:voltage-gated sodium channel complex"/>
    <property type="evidence" value="ECO:0007669"/>
    <property type="project" value="TreeGrafter"/>
</dbReference>
<dbReference type="Gene3D" id="1.20.120.350">
    <property type="entry name" value="Voltage-gated potassium channels. Chain C"/>
    <property type="match status" value="3"/>
</dbReference>
<dbReference type="FunFam" id="1.20.120.350:FF:000009">
    <property type="entry name" value="Voltage-dependent T-type calcium channel subunit alpha"/>
    <property type="match status" value="1"/>
</dbReference>
<feature type="transmembrane region" description="Helical" evidence="12">
    <location>
        <begin position="533"/>
        <end position="555"/>
    </location>
</feature>
<name>A0A1R2ASD3_9CILI</name>
<feature type="signal peptide" evidence="13">
    <location>
        <begin position="1"/>
        <end position="21"/>
    </location>
</feature>
<keyword evidence="10" id="KW-0407">Ion channel</keyword>
<dbReference type="InterPro" id="IPR043203">
    <property type="entry name" value="VGCC_Ca_Na"/>
</dbReference>
<evidence type="ECO:0000256" key="9">
    <source>
        <dbReference type="ARBA" id="ARBA00023180"/>
    </source>
</evidence>
<dbReference type="AlphaFoldDB" id="A0A1R2ASD3"/>
<keyword evidence="4" id="KW-0677">Repeat</keyword>
<proteinExistence type="predicted"/>
<evidence type="ECO:0000256" key="6">
    <source>
        <dbReference type="ARBA" id="ARBA00022989"/>
    </source>
</evidence>
<comment type="subcellular location">
    <subcellularLocation>
        <location evidence="1">Membrane</location>
        <topology evidence="1">Multi-pass membrane protein</topology>
    </subcellularLocation>
</comment>
<keyword evidence="3 12" id="KW-0812">Transmembrane</keyword>
<feature type="transmembrane region" description="Helical" evidence="12">
    <location>
        <begin position="827"/>
        <end position="845"/>
    </location>
</feature>
<feature type="transmembrane region" description="Helical" evidence="12">
    <location>
        <begin position="319"/>
        <end position="337"/>
    </location>
</feature>
<feature type="transmembrane region" description="Helical" evidence="12">
    <location>
        <begin position="1028"/>
        <end position="1054"/>
    </location>
</feature>
<keyword evidence="9" id="KW-0325">Glycoprotein</keyword>
<dbReference type="EMBL" id="MPUH01001502">
    <property type="protein sequence ID" value="OMJ67418.1"/>
    <property type="molecule type" value="Genomic_DNA"/>
</dbReference>
<reference evidence="15 16" key="1">
    <citation type="submission" date="2016-11" db="EMBL/GenBank/DDBJ databases">
        <title>The macronuclear genome of Stentor coeruleus: a giant cell with tiny introns.</title>
        <authorList>
            <person name="Slabodnick M."/>
            <person name="Ruby J.G."/>
            <person name="Reiff S.B."/>
            <person name="Swart E.C."/>
            <person name="Gosai S."/>
            <person name="Prabakaran S."/>
            <person name="Witkowska E."/>
            <person name="Larue G.E."/>
            <person name="Fisher S."/>
            <person name="Freeman R.M."/>
            <person name="Gunawardena J."/>
            <person name="Chu W."/>
            <person name="Stover N.A."/>
            <person name="Gregory B.D."/>
            <person name="Nowacki M."/>
            <person name="Derisi J."/>
            <person name="Roy S.W."/>
            <person name="Marshall W.F."/>
            <person name="Sood P."/>
        </authorList>
    </citation>
    <scope>NUCLEOTIDE SEQUENCE [LARGE SCALE GENOMIC DNA]</scope>
    <source>
        <strain evidence="15">WM001</strain>
    </source>
</reference>
<feature type="transmembrane region" description="Helical" evidence="12">
    <location>
        <begin position="503"/>
        <end position="521"/>
    </location>
</feature>
<protein>
    <recommendedName>
        <fullName evidence="14">Ion transport domain-containing protein</fullName>
    </recommendedName>
</protein>
<dbReference type="Pfam" id="PF00520">
    <property type="entry name" value="Ion_trans"/>
    <property type="match status" value="4"/>
</dbReference>
<evidence type="ECO:0000313" key="16">
    <source>
        <dbReference type="Proteomes" id="UP000187209"/>
    </source>
</evidence>
<evidence type="ECO:0000259" key="14">
    <source>
        <dbReference type="Pfam" id="PF00520"/>
    </source>
</evidence>
<evidence type="ECO:0000256" key="3">
    <source>
        <dbReference type="ARBA" id="ARBA00022692"/>
    </source>
</evidence>
<feature type="transmembrane region" description="Helical" evidence="12">
    <location>
        <begin position="624"/>
        <end position="657"/>
    </location>
</feature>
<dbReference type="Gene3D" id="1.10.287.70">
    <property type="match status" value="4"/>
</dbReference>
<evidence type="ECO:0000313" key="15">
    <source>
        <dbReference type="EMBL" id="OMJ67418.1"/>
    </source>
</evidence>
<feature type="domain" description="Ion transport" evidence="14">
    <location>
        <begin position="198"/>
        <end position="422"/>
    </location>
</feature>
<feature type="domain" description="Ion transport" evidence="14">
    <location>
        <begin position="501"/>
        <end position="775"/>
    </location>
</feature>
<evidence type="ECO:0000256" key="4">
    <source>
        <dbReference type="ARBA" id="ARBA00022737"/>
    </source>
</evidence>
<evidence type="ECO:0000256" key="2">
    <source>
        <dbReference type="ARBA" id="ARBA00022448"/>
    </source>
</evidence>
<feature type="domain" description="Ion transport" evidence="14">
    <location>
        <begin position="824"/>
        <end position="1061"/>
    </location>
</feature>
<feature type="compositionally biased region" description="Acidic residues" evidence="11">
    <location>
        <begin position="425"/>
        <end position="435"/>
    </location>
</feature>